<comment type="caution">
    <text evidence="2">The sequence shown here is derived from an EMBL/GenBank/DDBJ whole genome shotgun (WGS) entry which is preliminary data.</text>
</comment>
<dbReference type="AlphaFoldDB" id="A0A841TJG4"/>
<dbReference type="Proteomes" id="UP000574133">
    <property type="component" value="Unassembled WGS sequence"/>
</dbReference>
<dbReference type="Gene3D" id="2.40.50.1020">
    <property type="entry name" value="LytTr DNA-binding domain"/>
    <property type="match status" value="1"/>
</dbReference>
<accession>A0A841TJG4</accession>
<protein>
    <submittedName>
        <fullName evidence="2">LytTR family transcriptional regulator DNA-binding domain-containing protein</fullName>
    </submittedName>
</protein>
<organism evidence="2 3">
    <name type="scientific">Cohnella lubricantis</name>
    <dbReference type="NCBI Taxonomy" id="2163172"/>
    <lineage>
        <taxon>Bacteria</taxon>
        <taxon>Bacillati</taxon>
        <taxon>Bacillota</taxon>
        <taxon>Bacilli</taxon>
        <taxon>Bacillales</taxon>
        <taxon>Paenibacillaceae</taxon>
        <taxon>Cohnella</taxon>
    </lineage>
</organism>
<dbReference type="GO" id="GO:0003677">
    <property type="term" value="F:DNA binding"/>
    <property type="evidence" value="ECO:0007669"/>
    <property type="project" value="UniProtKB-KW"/>
</dbReference>
<name>A0A841TJG4_9BACL</name>
<keyword evidence="3" id="KW-1185">Reference proteome</keyword>
<dbReference type="EMBL" id="JACJVN010000068">
    <property type="protein sequence ID" value="MBB6679067.1"/>
    <property type="molecule type" value="Genomic_DNA"/>
</dbReference>
<sequence>MMSFFHLLDKDGQPCEVAMEDIIAIKPTSRGPEFHTSNEVYYYPSTMEEFQILLSGQGFERLDRVNLVNMSRIKGFDPKARKVYFEYPWTAETPFATVSEANVHKVIGLVKEQEDKSYGTNSKPAFWKRKLSET</sequence>
<evidence type="ECO:0000313" key="2">
    <source>
        <dbReference type="EMBL" id="MBB6679067.1"/>
    </source>
</evidence>
<dbReference type="Pfam" id="PF04397">
    <property type="entry name" value="LytTR"/>
    <property type="match status" value="1"/>
</dbReference>
<keyword evidence="2" id="KW-0238">DNA-binding</keyword>
<feature type="domain" description="HTH LytTR-type" evidence="1">
    <location>
        <begin position="17"/>
        <end position="86"/>
    </location>
</feature>
<dbReference type="InterPro" id="IPR007492">
    <property type="entry name" value="LytTR_DNA-bd_dom"/>
</dbReference>
<gene>
    <name evidence="2" type="ORF">H4Q31_17395</name>
</gene>
<evidence type="ECO:0000259" key="1">
    <source>
        <dbReference type="Pfam" id="PF04397"/>
    </source>
</evidence>
<proteinExistence type="predicted"/>
<evidence type="ECO:0000313" key="3">
    <source>
        <dbReference type="Proteomes" id="UP000574133"/>
    </source>
</evidence>
<reference evidence="2 3" key="1">
    <citation type="submission" date="2020-08" db="EMBL/GenBank/DDBJ databases">
        <title>Cohnella phylogeny.</title>
        <authorList>
            <person name="Dunlap C."/>
        </authorList>
    </citation>
    <scope>NUCLEOTIDE SEQUENCE [LARGE SCALE GENOMIC DNA]</scope>
    <source>
        <strain evidence="2 3">DSM 103658</strain>
    </source>
</reference>